<dbReference type="GO" id="GO:0022857">
    <property type="term" value="F:transmembrane transporter activity"/>
    <property type="evidence" value="ECO:0007669"/>
    <property type="project" value="TreeGrafter"/>
</dbReference>
<protein>
    <submittedName>
        <fullName evidence="5">ABC transporter family protein ATP-binding protein</fullName>
    </submittedName>
</protein>
<dbReference type="Pfam" id="PF00005">
    <property type="entry name" value="ABC_tran"/>
    <property type="match status" value="1"/>
</dbReference>
<dbReference type="SMART" id="SM00382">
    <property type="entry name" value="AAA"/>
    <property type="match status" value="1"/>
</dbReference>
<proteinExistence type="predicted"/>
<accession>A0A5Q2N625</accession>
<evidence type="ECO:0000256" key="1">
    <source>
        <dbReference type="ARBA" id="ARBA00022448"/>
    </source>
</evidence>
<dbReference type="GO" id="GO:0016887">
    <property type="term" value="F:ATP hydrolysis activity"/>
    <property type="evidence" value="ECO:0007669"/>
    <property type="project" value="InterPro"/>
</dbReference>
<dbReference type="InterPro" id="IPR003593">
    <property type="entry name" value="AAA+_ATPase"/>
</dbReference>
<dbReference type="SUPFAM" id="SSF52540">
    <property type="entry name" value="P-loop containing nucleoside triphosphate hydrolases"/>
    <property type="match status" value="1"/>
</dbReference>
<dbReference type="KEGG" id="hcv:FTV88_3263"/>
<name>A0A5Q2N625_9FIRM</name>
<dbReference type="PROSITE" id="PS00211">
    <property type="entry name" value="ABC_TRANSPORTER_1"/>
    <property type="match status" value="1"/>
</dbReference>
<dbReference type="RefSeq" id="WP_279236863.1">
    <property type="nucleotide sequence ID" value="NZ_CP045875.1"/>
</dbReference>
<dbReference type="PANTHER" id="PTHR24220:SF86">
    <property type="entry name" value="ABC TRANSPORTER ABCH.1"/>
    <property type="match status" value="1"/>
</dbReference>
<dbReference type="EMBL" id="CP045875">
    <property type="protein sequence ID" value="QGG49329.1"/>
    <property type="molecule type" value="Genomic_DNA"/>
</dbReference>
<evidence type="ECO:0000313" key="6">
    <source>
        <dbReference type="Proteomes" id="UP000366051"/>
    </source>
</evidence>
<dbReference type="InterPro" id="IPR017871">
    <property type="entry name" value="ABC_transporter-like_CS"/>
</dbReference>
<evidence type="ECO:0000256" key="3">
    <source>
        <dbReference type="ARBA" id="ARBA00022840"/>
    </source>
</evidence>
<evidence type="ECO:0000313" key="5">
    <source>
        <dbReference type="EMBL" id="QGG49329.1"/>
    </source>
</evidence>
<dbReference type="InterPro" id="IPR017911">
    <property type="entry name" value="MacB-like_ATP-bd"/>
</dbReference>
<dbReference type="CDD" id="cd03255">
    <property type="entry name" value="ABC_MJ0796_LolCDE_FtsE"/>
    <property type="match status" value="1"/>
</dbReference>
<dbReference type="InterPro" id="IPR015854">
    <property type="entry name" value="ABC_transpr_LolD-like"/>
</dbReference>
<evidence type="ECO:0000256" key="2">
    <source>
        <dbReference type="ARBA" id="ARBA00022741"/>
    </source>
</evidence>
<dbReference type="InterPro" id="IPR003439">
    <property type="entry name" value="ABC_transporter-like_ATP-bd"/>
</dbReference>
<sequence>MNNKIIEIEDIQKSFNYGGNLLSILKGITLHVSSGEFVAIMGPSGSGKSTLMNIIGLMDRPTAGSYRLQGQATEGLHEEERCRLRNKTMGFVFQSFNLLPRFTALRNVEIPMLYGGIAAFERSKRAQALLERVGLEHRLYHRPNDLSGGERQRVGIARALANQPSVLLADEPTGNLDQRTGKEILLLFRELHQEGKTIIMVTHDREVARWADRVVTIQDGAILLNDTQEVFLQKHGYDCGKPSLEPGLVSL</sequence>
<keyword evidence="2" id="KW-0547">Nucleotide-binding</keyword>
<feature type="domain" description="ABC transporter" evidence="4">
    <location>
        <begin position="6"/>
        <end position="244"/>
    </location>
</feature>
<dbReference type="FunFam" id="3.40.50.300:FF:000032">
    <property type="entry name" value="Export ABC transporter ATP-binding protein"/>
    <property type="match status" value="1"/>
</dbReference>
<reference evidence="6" key="1">
    <citation type="submission" date="2019-11" db="EMBL/GenBank/DDBJ databases">
        <title>Genome sequence of Heliorestis convoluta strain HH, an alkaliphilic and minimalistic phototrophic bacterium from a soda lake in Egypt.</title>
        <authorList>
            <person name="Dewey E.D."/>
            <person name="Stokes L.M."/>
            <person name="Burchell B.M."/>
            <person name="Shaffer K.N."/>
            <person name="Huntington A.M."/>
            <person name="Baker J.M."/>
            <person name="Nadendla S."/>
            <person name="Giglio M.G."/>
            <person name="Touchman J.W."/>
            <person name="Blankenship R.E."/>
            <person name="Madigan M.T."/>
            <person name="Sattley W.M."/>
        </authorList>
    </citation>
    <scope>NUCLEOTIDE SEQUENCE [LARGE SCALE GENOMIC DNA]</scope>
    <source>
        <strain evidence="6">HH</strain>
    </source>
</reference>
<dbReference type="PANTHER" id="PTHR24220">
    <property type="entry name" value="IMPORT ATP-BINDING PROTEIN"/>
    <property type="match status" value="1"/>
</dbReference>
<evidence type="ECO:0000259" key="4">
    <source>
        <dbReference type="PROSITE" id="PS50893"/>
    </source>
</evidence>
<dbReference type="GO" id="GO:0098796">
    <property type="term" value="C:membrane protein complex"/>
    <property type="evidence" value="ECO:0007669"/>
    <property type="project" value="UniProtKB-ARBA"/>
</dbReference>
<dbReference type="InterPro" id="IPR027417">
    <property type="entry name" value="P-loop_NTPase"/>
</dbReference>
<keyword evidence="6" id="KW-1185">Reference proteome</keyword>
<dbReference type="AlphaFoldDB" id="A0A5Q2N625"/>
<dbReference type="GO" id="GO:0005886">
    <property type="term" value="C:plasma membrane"/>
    <property type="evidence" value="ECO:0007669"/>
    <property type="project" value="TreeGrafter"/>
</dbReference>
<dbReference type="PROSITE" id="PS50893">
    <property type="entry name" value="ABC_TRANSPORTER_2"/>
    <property type="match status" value="1"/>
</dbReference>
<dbReference type="Gene3D" id="3.40.50.300">
    <property type="entry name" value="P-loop containing nucleotide triphosphate hydrolases"/>
    <property type="match status" value="1"/>
</dbReference>
<keyword evidence="3 5" id="KW-0067">ATP-binding</keyword>
<organism evidence="5 6">
    <name type="scientific">Heliorestis convoluta</name>
    <dbReference type="NCBI Taxonomy" id="356322"/>
    <lineage>
        <taxon>Bacteria</taxon>
        <taxon>Bacillati</taxon>
        <taxon>Bacillota</taxon>
        <taxon>Clostridia</taxon>
        <taxon>Eubacteriales</taxon>
        <taxon>Heliobacteriaceae</taxon>
        <taxon>Heliorestis</taxon>
    </lineage>
</organism>
<keyword evidence="1" id="KW-0813">Transport</keyword>
<gene>
    <name evidence="5" type="ORF">FTV88_3263</name>
</gene>
<dbReference type="Proteomes" id="UP000366051">
    <property type="component" value="Chromosome"/>
</dbReference>
<dbReference type="GO" id="GO:0005524">
    <property type="term" value="F:ATP binding"/>
    <property type="evidence" value="ECO:0007669"/>
    <property type="project" value="UniProtKB-KW"/>
</dbReference>